<accession>A0A927F426</accession>
<reference evidence="3" key="1">
    <citation type="submission" date="2020-09" db="EMBL/GenBank/DDBJ databases">
        <title>Pelagicoccus enzymogenes sp. nov. with an EPS production, isolated from marine sediment.</title>
        <authorList>
            <person name="Feng X."/>
        </authorList>
    </citation>
    <scope>NUCLEOTIDE SEQUENCE</scope>
    <source>
        <strain evidence="3">NFK12</strain>
    </source>
</reference>
<dbReference type="Pfam" id="PF04892">
    <property type="entry name" value="VanZ"/>
    <property type="match status" value="1"/>
</dbReference>
<dbReference type="EMBL" id="JACYFG010000002">
    <property type="protein sequence ID" value="MBD5778029.1"/>
    <property type="molecule type" value="Genomic_DNA"/>
</dbReference>
<keyword evidence="1" id="KW-0812">Transmembrane</keyword>
<proteinExistence type="predicted"/>
<feature type="transmembrane region" description="Helical" evidence="1">
    <location>
        <begin position="47"/>
        <end position="63"/>
    </location>
</feature>
<dbReference type="Proteomes" id="UP000622317">
    <property type="component" value="Unassembled WGS sequence"/>
</dbReference>
<feature type="transmembrane region" description="Helical" evidence="1">
    <location>
        <begin position="106"/>
        <end position="123"/>
    </location>
</feature>
<dbReference type="AlphaFoldDB" id="A0A927F426"/>
<keyword evidence="4" id="KW-1185">Reference proteome</keyword>
<protein>
    <submittedName>
        <fullName evidence="3">VanZ family protein</fullName>
    </submittedName>
</protein>
<name>A0A927F426_9BACT</name>
<organism evidence="3 4">
    <name type="scientific">Pelagicoccus enzymogenes</name>
    <dbReference type="NCBI Taxonomy" id="2773457"/>
    <lineage>
        <taxon>Bacteria</taxon>
        <taxon>Pseudomonadati</taxon>
        <taxon>Verrucomicrobiota</taxon>
        <taxon>Opitutia</taxon>
        <taxon>Puniceicoccales</taxon>
        <taxon>Pelagicoccaceae</taxon>
        <taxon>Pelagicoccus</taxon>
    </lineage>
</organism>
<evidence type="ECO:0000313" key="3">
    <source>
        <dbReference type="EMBL" id="MBD5778029.1"/>
    </source>
</evidence>
<evidence type="ECO:0000256" key="1">
    <source>
        <dbReference type="SAM" id="Phobius"/>
    </source>
</evidence>
<feature type="transmembrane region" description="Helical" evidence="1">
    <location>
        <begin position="16"/>
        <end position="35"/>
    </location>
</feature>
<feature type="transmembrane region" description="Helical" evidence="1">
    <location>
        <begin position="75"/>
        <end position="94"/>
    </location>
</feature>
<keyword evidence="1" id="KW-0472">Membrane</keyword>
<dbReference type="PANTHER" id="PTHR28008">
    <property type="entry name" value="DOMAIN PROTEIN, PUTATIVE (AFU_ORTHOLOGUE AFUA_3G10980)-RELATED"/>
    <property type="match status" value="1"/>
</dbReference>
<comment type="caution">
    <text evidence="3">The sequence shown here is derived from an EMBL/GenBank/DDBJ whole genome shotgun (WGS) entry which is preliminary data.</text>
</comment>
<evidence type="ECO:0000313" key="4">
    <source>
        <dbReference type="Proteomes" id="UP000622317"/>
    </source>
</evidence>
<sequence>MENAFRPDQNYSQLRLWAPAVAVMVTLVISSHFSGKPAGPNIMGFDKVAHFFVFGLLGTLLFRSLRMEFRAAQRWLLAFAGVMAYAAADETLQFFNPDRSFDPWDWVADGAGALLAIFLYRNWKVYRGILEYKFGRRLAK</sequence>
<gene>
    <name evidence="3" type="ORF">IEN85_00785</name>
</gene>
<keyword evidence="1" id="KW-1133">Transmembrane helix</keyword>
<dbReference type="PANTHER" id="PTHR28008:SF1">
    <property type="entry name" value="DOMAIN PROTEIN, PUTATIVE (AFU_ORTHOLOGUE AFUA_3G10980)-RELATED"/>
    <property type="match status" value="1"/>
</dbReference>
<dbReference type="NCBIfam" id="NF037970">
    <property type="entry name" value="vanZ_1"/>
    <property type="match status" value="1"/>
</dbReference>
<dbReference type="InterPro" id="IPR006976">
    <property type="entry name" value="VanZ-like"/>
</dbReference>
<feature type="domain" description="VanZ-like" evidence="2">
    <location>
        <begin position="39"/>
        <end position="122"/>
    </location>
</feature>
<evidence type="ECO:0000259" key="2">
    <source>
        <dbReference type="Pfam" id="PF04892"/>
    </source>
</evidence>